<dbReference type="Proteomes" id="UP000762676">
    <property type="component" value="Unassembled WGS sequence"/>
</dbReference>
<evidence type="ECO:0000256" key="2">
    <source>
        <dbReference type="SAM" id="Phobius"/>
    </source>
</evidence>
<sequence length="111" mass="12004">MSASLIYTIIYNATLNTFKGAVFLVMAALCCINVCLLGIFRCLRAGRPLHSAASETDIVTTPPLTVITPPTPTLPLSNNGHVRRRGSHTDDQDNSNNSWTFSANENTPLLS</sequence>
<protein>
    <submittedName>
        <fullName evidence="3">Uncharacterized protein</fullName>
    </submittedName>
</protein>
<dbReference type="AlphaFoldDB" id="A0AAV4JPE1"/>
<keyword evidence="2" id="KW-0812">Transmembrane</keyword>
<feature type="compositionally biased region" description="Polar residues" evidence="1">
    <location>
        <begin position="94"/>
        <end position="111"/>
    </location>
</feature>
<dbReference type="EMBL" id="BMAT01010261">
    <property type="protein sequence ID" value="GFS23377.1"/>
    <property type="molecule type" value="Genomic_DNA"/>
</dbReference>
<evidence type="ECO:0000313" key="4">
    <source>
        <dbReference type="Proteomes" id="UP000762676"/>
    </source>
</evidence>
<feature type="transmembrane region" description="Helical" evidence="2">
    <location>
        <begin position="20"/>
        <end position="40"/>
    </location>
</feature>
<evidence type="ECO:0000256" key="1">
    <source>
        <dbReference type="SAM" id="MobiDB-lite"/>
    </source>
</evidence>
<reference evidence="3 4" key="1">
    <citation type="journal article" date="2021" name="Elife">
        <title>Chloroplast acquisition without the gene transfer in kleptoplastic sea slugs, Plakobranchus ocellatus.</title>
        <authorList>
            <person name="Maeda T."/>
            <person name="Takahashi S."/>
            <person name="Yoshida T."/>
            <person name="Shimamura S."/>
            <person name="Takaki Y."/>
            <person name="Nagai Y."/>
            <person name="Toyoda A."/>
            <person name="Suzuki Y."/>
            <person name="Arimoto A."/>
            <person name="Ishii H."/>
            <person name="Satoh N."/>
            <person name="Nishiyama T."/>
            <person name="Hasebe M."/>
            <person name="Maruyama T."/>
            <person name="Minagawa J."/>
            <person name="Obokata J."/>
            <person name="Shigenobu S."/>
        </authorList>
    </citation>
    <scope>NUCLEOTIDE SEQUENCE [LARGE SCALE GENOMIC DNA]</scope>
</reference>
<keyword evidence="4" id="KW-1185">Reference proteome</keyword>
<accession>A0AAV4JPE1</accession>
<comment type="caution">
    <text evidence="3">The sequence shown here is derived from an EMBL/GenBank/DDBJ whole genome shotgun (WGS) entry which is preliminary data.</text>
</comment>
<keyword evidence="2" id="KW-0472">Membrane</keyword>
<feature type="region of interest" description="Disordered" evidence="1">
    <location>
        <begin position="62"/>
        <end position="111"/>
    </location>
</feature>
<evidence type="ECO:0000313" key="3">
    <source>
        <dbReference type="EMBL" id="GFS23377.1"/>
    </source>
</evidence>
<gene>
    <name evidence="3" type="ORF">ElyMa_005131800</name>
</gene>
<organism evidence="3 4">
    <name type="scientific">Elysia marginata</name>
    <dbReference type="NCBI Taxonomy" id="1093978"/>
    <lineage>
        <taxon>Eukaryota</taxon>
        <taxon>Metazoa</taxon>
        <taxon>Spiralia</taxon>
        <taxon>Lophotrochozoa</taxon>
        <taxon>Mollusca</taxon>
        <taxon>Gastropoda</taxon>
        <taxon>Heterobranchia</taxon>
        <taxon>Euthyneura</taxon>
        <taxon>Panpulmonata</taxon>
        <taxon>Sacoglossa</taxon>
        <taxon>Placobranchoidea</taxon>
        <taxon>Plakobranchidae</taxon>
        <taxon>Elysia</taxon>
    </lineage>
</organism>
<proteinExistence type="predicted"/>
<name>A0AAV4JPE1_9GAST</name>
<keyword evidence="2" id="KW-1133">Transmembrane helix</keyword>